<keyword evidence="3" id="KW-0409">Iron storage</keyword>
<dbReference type="InterPro" id="IPR008331">
    <property type="entry name" value="Ferritin_DPS_dom"/>
</dbReference>
<reference evidence="6 7" key="1">
    <citation type="submission" date="2020-10" db="EMBL/GenBank/DDBJ databases">
        <title>Campylobacter californiensis sp. nov. isolated from cattle and feral swine in California.</title>
        <authorList>
            <person name="Miller W.G."/>
        </authorList>
    </citation>
    <scope>NUCLEOTIDE SEQUENCE [LARGE SCALE GENOMIC DNA]</scope>
    <source>
        <strain evidence="6 7">RM12919</strain>
    </source>
</reference>
<evidence type="ECO:0000313" key="6">
    <source>
        <dbReference type="EMBL" id="MBE2986589.1"/>
    </source>
</evidence>
<dbReference type="AlphaFoldDB" id="A0ABD4JJ10"/>
<accession>A0ABD4JJ10</accession>
<protein>
    <submittedName>
        <fullName evidence="6">Bacterioferritin (Cytochrome b1)</fullName>
    </submittedName>
</protein>
<dbReference type="GO" id="GO:0005737">
    <property type="term" value="C:cytoplasm"/>
    <property type="evidence" value="ECO:0007669"/>
    <property type="project" value="UniProtKB-SubCell"/>
</dbReference>
<dbReference type="PROSITE" id="PS50905">
    <property type="entry name" value="FERRITIN_LIKE"/>
    <property type="match status" value="1"/>
</dbReference>
<organism evidence="6 7">
    <name type="scientific">Campylobacter californiensis</name>
    <dbReference type="NCBI Taxonomy" id="1032243"/>
    <lineage>
        <taxon>Bacteria</taxon>
        <taxon>Pseudomonadati</taxon>
        <taxon>Campylobacterota</taxon>
        <taxon>Epsilonproteobacteria</taxon>
        <taxon>Campylobacterales</taxon>
        <taxon>Campylobacteraceae</taxon>
        <taxon>Campylobacter</taxon>
    </lineage>
</organism>
<dbReference type="EMBL" id="JADBHS010000009">
    <property type="protein sequence ID" value="MBE2986589.1"/>
    <property type="molecule type" value="Genomic_DNA"/>
</dbReference>
<evidence type="ECO:0000256" key="4">
    <source>
        <dbReference type="ARBA" id="ARBA00023004"/>
    </source>
</evidence>
<dbReference type="Pfam" id="PF00210">
    <property type="entry name" value="Ferritin"/>
    <property type="match status" value="1"/>
</dbReference>
<evidence type="ECO:0000256" key="2">
    <source>
        <dbReference type="ARBA" id="ARBA00008093"/>
    </source>
</evidence>
<dbReference type="RefSeq" id="WP_336613167.1">
    <property type="nucleotide sequence ID" value="NZ_JADBHS010000009.1"/>
</dbReference>
<dbReference type="SUPFAM" id="SSF47240">
    <property type="entry name" value="Ferritin-like"/>
    <property type="match status" value="1"/>
</dbReference>
<dbReference type="PRINTS" id="PR00601">
    <property type="entry name" value="BACFERRITIN"/>
</dbReference>
<dbReference type="InterPro" id="IPR002024">
    <property type="entry name" value="Bacterioferritin"/>
</dbReference>
<evidence type="ECO:0000259" key="5">
    <source>
        <dbReference type="PROSITE" id="PS50905"/>
    </source>
</evidence>
<comment type="caution">
    <text evidence="6">The sequence shown here is derived from an EMBL/GenBank/DDBJ whole genome shotgun (WGS) entry which is preliminary data.</text>
</comment>
<dbReference type="InterPro" id="IPR012347">
    <property type="entry name" value="Ferritin-like"/>
</dbReference>
<proteinExistence type="inferred from homology"/>
<evidence type="ECO:0000256" key="3">
    <source>
        <dbReference type="ARBA" id="ARBA00022434"/>
    </source>
</evidence>
<dbReference type="InterPro" id="IPR009040">
    <property type="entry name" value="Ferritin-like_diiron"/>
</dbReference>
<feature type="domain" description="Ferritin-like diiron" evidence="5">
    <location>
        <begin position="1"/>
        <end position="143"/>
    </location>
</feature>
<comment type="subcellular location">
    <subcellularLocation>
        <location evidence="1">Cytoplasm</location>
    </subcellularLocation>
</comment>
<dbReference type="Proteomes" id="UP001318760">
    <property type="component" value="Unassembled WGS sequence"/>
</dbReference>
<evidence type="ECO:0000256" key="1">
    <source>
        <dbReference type="ARBA" id="ARBA00004496"/>
    </source>
</evidence>
<name>A0ABD4JJ10_9BACT</name>
<comment type="similarity">
    <text evidence="2">Belongs to the bacterioferritin family.</text>
</comment>
<gene>
    <name evidence="6" type="ORF">CCAL12919_05515</name>
</gene>
<dbReference type="GO" id="GO:0006879">
    <property type="term" value="P:intracellular iron ion homeostasis"/>
    <property type="evidence" value="ECO:0007669"/>
    <property type="project" value="UniProtKB-KW"/>
</dbReference>
<sequence>MSNKNEIIKSLQFLVTNLSQAADLHAMQSRIFASQGFSKLAEKYKEHVAEEREFVVKFMDRILDLGGELKLESKEGDKVYKDAVEFIKADFEVSKNGLGEVATFVENAKADYTTYDLLKEYYKDEESDMYWLENQLELIEMIGKQNWLVAQL</sequence>
<keyword evidence="4" id="KW-0408">Iron</keyword>
<evidence type="ECO:0000313" key="7">
    <source>
        <dbReference type="Proteomes" id="UP001318760"/>
    </source>
</evidence>
<dbReference type="InterPro" id="IPR009078">
    <property type="entry name" value="Ferritin-like_SF"/>
</dbReference>
<dbReference type="Gene3D" id="1.20.1260.10">
    <property type="match status" value="1"/>
</dbReference>